<dbReference type="RefSeq" id="WP_240667510.1">
    <property type="nucleotide sequence ID" value="NZ_JBHSFS010000001.1"/>
</dbReference>
<protein>
    <submittedName>
        <fullName evidence="2">Uncharacterized protein</fullName>
    </submittedName>
</protein>
<evidence type="ECO:0000256" key="1">
    <source>
        <dbReference type="SAM" id="MobiDB-lite"/>
    </source>
</evidence>
<gene>
    <name evidence="2" type="ORF">ACFPEN_03385</name>
</gene>
<comment type="caution">
    <text evidence="2">The sequence shown here is derived from an EMBL/GenBank/DDBJ whole genome shotgun (WGS) entry which is preliminary data.</text>
</comment>
<keyword evidence="3" id="KW-1185">Reference proteome</keyword>
<evidence type="ECO:0000313" key="3">
    <source>
        <dbReference type="Proteomes" id="UP001595990"/>
    </source>
</evidence>
<feature type="compositionally biased region" description="Low complexity" evidence="1">
    <location>
        <begin position="44"/>
        <end position="56"/>
    </location>
</feature>
<name>A0ABV9BBC4_9ACTN</name>
<dbReference type="EMBL" id="JBHSFS010000001">
    <property type="protein sequence ID" value="MFC4511973.1"/>
    <property type="molecule type" value="Genomic_DNA"/>
</dbReference>
<proteinExistence type="predicted"/>
<dbReference type="Proteomes" id="UP001595990">
    <property type="component" value="Unassembled WGS sequence"/>
</dbReference>
<evidence type="ECO:0000313" key="2">
    <source>
        <dbReference type="EMBL" id="MFC4511973.1"/>
    </source>
</evidence>
<feature type="region of interest" description="Disordered" evidence="1">
    <location>
        <begin position="38"/>
        <end position="64"/>
    </location>
</feature>
<organism evidence="2 3">
    <name type="scientific">Streptomyces ehimensis</name>
    <dbReference type="NCBI Taxonomy" id="68195"/>
    <lineage>
        <taxon>Bacteria</taxon>
        <taxon>Bacillati</taxon>
        <taxon>Actinomycetota</taxon>
        <taxon>Actinomycetes</taxon>
        <taxon>Kitasatosporales</taxon>
        <taxon>Streptomycetaceae</taxon>
        <taxon>Streptomyces</taxon>
    </lineage>
</organism>
<accession>A0ABV9BBC4</accession>
<sequence length="113" mass="10884">MDNAISAISFEELDGITGEVLPERTVMGVIATPLNLVGPGDPGAGAASGSSSSAAATGGGVFAPVPHDHGTTMLSACQSIDRQGTPGLLGSLGLGSENPTASVVCTPAAVASH</sequence>
<reference evidence="3" key="1">
    <citation type="journal article" date="2019" name="Int. J. Syst. Evol. Microbiol.">
        <title>The Global Catalogue of Microorganisms (GCM) 10K type strain sequencing project: providing services to taxonomists for standard genome sequencing and annotation.</title>
        <authorList>
            <consortium name="The Broad Institute Genomics Platform"/>
            <consortium name="The Broad Institute Genome Sequencing Center for Infectious Disease"/>
            <person name="Wu L."/>
            <person name="Ma J."/>
        </authorList>
    </citation>
    <scope>NUCLEOTIDE SEQUENCE [LARGE SCALE GENOMIC DNA]</scope>
    <source>
        <strain evidence="3">CECT 8064</strain>
    </source>
</reference>